<feature type="compositionally biased region" description="Low complexity" evidence="1">
    <location>
        <begin position="20"/>
        <end position="35"/>
    </location>
</feature>
<proteinExistence type="predicted"/>
<comment type="caution">
    <text evidence="4">The sequence shown here is derived from an EMBL/GenBank/DDBJ whole genome shotgun (WGS) entry which is preliminary data.</text>
</comment>
<feature type="domain" description="RPAP1/MINIYO-like TPR repeats" evidence="3">
    <location>
        <begin position="915"/>
        <end position="1117"/>
    </location>
</feature>
<dbReference type="GO" id="GO:0006366">
    <property type="term" value="P:transcription by RNA polymerase II"/>
    <property type="evidence" value="ECO:0007669"/>
    <property type="project" value="InterPro"/>
</dbReference>
<dbReference type="Pfam" id="PF08620">
    <property type="entry name" value="RPAP1_C"/>
    <property type="match status" value="1"/>
</dbReference>
<dbReference type="EMBL" id="MTYJ01000014">
    <property type="protein sequence ID" value="OQV23039.1"/>
    <property type="molecule type" value="Genomic_DNA"/>
</dbReference>
<name>A0A1W0X692_HYPEX</name>
<dbReference type="Pfam" id="PF25766">
    <property type="entry name" value="TPR_RPAP1"/>
    <property type="match status" value="1"/>
</dbReference>
<dbReference type="SUPFAM" id="SSF48371">
    <property type="entry name" value="ARM repeat"/>
    <property type="match status" value="1"/>
</dbReference>
<protein>
    <submittedName>
        <fullName evidence="4">RNA polymerase II-associated protein 1</fullName>
    </submittedName>
</protein>
<dbReference type="Proteomes" id="UP000192578">
    <property type="component" value="Unassembled WGS sequence"/>
</dbReference>
<feature type="region of interest" description="Disordered" evidence="1">
    <location>
        <begin position="17"/>
        <end position="44"/>
    </location>
</feature>
<sequence length="1173" mass="130542">MDATTRPRSRYYMEKVRAKAGATATEPPANTPAVADSTETHSAISDTQNQPAVGCFHSHTLAPQELIPSGKSACRAVNSPSNLPSHGAERPLDETFRDIEVAGVPARSAARNGSLHAVAHNLPEISPNSLPSDKPMVSPSFDVVGTVEGPAAEKRLHDDVLMENVQERSNGSANSAAVDLQEIIPLERAKDRTTVAWSTETVRGVGTELERKLRDHLPEGVAEPDKLAWTAPIDPSVLVSSADNSEKAAESKKKEDLFEARFDHAGTILRPDSDIPVTAGLHHHGDDPEKPGYTLDEIFTLLQSSSHPQKLWALGTLTAILHQAKLSVYDEYLEASLLGKMVQEDMILALRHLLDHGSVAIVSATLRTIEALLVNDVDEFMTDQLLILDRNPLFFELNPSDPDDADPDVGEEDLTDAQLMKTDIVKGFLRTSILKRFEFLLDAYLNAMDAASISSLLAIITRCARHSREVAQQLVQEAVLMDLLMSPVVTAKSPIAQMKLVRVLTSLLGPLGQTPWAERIYHTAAGWISSMRIVIDDTVIRDMVTESLNLLIVLGHYGVCPASISGIEDVFPQVLHSAGPKANGSITKWDAGCCSRILTFLSLCLPLEAGKSPLISDAMAMLIMQNILSGYLALEKSDKKQRDVVNQLRASYLLFATEYVATQRPERERLINPLINNLRTALPTLLAVSWIVEREESIISTADPPTLPSYGIVERGGRSVLLMFERRSNLSLSIQALRFFNVASVDLKLSPFAVSQVNEQLAEISSFKCGAKEFWSSYYVRVLVQTVKFGLAALEAKLDIECGLLYSSALALVPYIGEHQANDLKILLTKLIFNPAILPKSTIGLEGEEPITSVNQLEDMNAIREVFSFLRPLGFVEDVQLPLAVPSRAVGVFTRTWIFDCFSYVLEWGATSEKIKQAMPSSRDHCIRGYFYWLVHLTRHITTSKHPILPLSELYVSLGEFFGEDGHYRDEVVRACLKLILRLLVTGPKKLTLKPEFVSHGKAFDDFYDALLDNYEASSYGDHVFATYILIPIQQRYATVFREKFWGPEKQIFSVVRLHHLDLCYPVELHLEPGEENLNLLGQYFTLLMTQNVTEQRTPLLFLICVDQLRRFLLRPDSERGSGLRKKVLLFLRSNPTVFLRHCFVRFKRPSTTRDGSVIEFFEEDSADFLQIL</sequence>
<evidence type="ECO:0000256" key="1">
    <source>
        <dbReference type="SAM" id="MobiDB-lite"/>
    </source>
</evidence>
<evidence type="ECO:0000313" key="5">
    <source>
        <dbReference type="Proteomes" id="UP000192578"/>
    </source>
</evidence>
<organism evidence="4 5">
    <name type="scientific">Hypsibius exemplaris</name>
    <name type="common">Freshwater tardigrade</name>
    <dbReference type="NCBI Taxonomy" id="2072580"/>
    <lineage>
        <taxon>Eukaryota</taxon>
        <taxon>Metazoa</taxon>
        <taxon>Ecdysozoa</taxon>
        <taxon>Tardigrada</taxon>
        <taxon>Eutardigrada</taxon>
        <taxon>Parachela</taxon>
        <taxon>Hypsibioidea</taxon>
        <taxon>Hypsibiidae</taxon>
        <taxon>Hypsibius</taxon>
    </lineage>
</organism>
<dbReference type="PANTHER" id="PTHR21483:SF18">
    <property type="entry name" value="RNA POLYMERASE II-ASSOCIATED PROTEIN 1"/>
    <property type="match status" value="1"/>
</dbReference>
<dbReference type="InterPro" id="IPR016024">
    <property type="entry name" value="ARM-type_fold"/>
</dbReference>
<dbReference type="AlphaFoldDB" id="A0A1W0X692"/>
<feature type="domain" description="RPAP1 C-terminal" evidence="2">
    <location>
        <begin position="259"/>
        <end position="324"/>
    </location>
</feature>
<evidence type="ECO:0000313" key="4">
    <source>
        <dbReference type="EMBL" id="OQV23039.1"/>
    </source>
</evidence>
<dbReference type="InterPro" id="IPR039913">
    <property type="entry name" value="RPAP1/Rba50"/>
</dbReference>
<dbReference type="InterPro" id="IPR013929">
    <property type="entry name" value="RPAP1_C"/>
</dbReference>
<gene>
    <name evidence="4" type="ORF">BV898_03087</name>
</gene>
<dbReference type="InterPro" id="IPR057989">
    <property type="entry name" value="TPR_RPAP1/MINIYO-like"/>
</dbReference>
<accession>A0A1W0X692</accession>
<keyword evidence="5" id="KW-1185">Reference proteome</keyword>
<evidence type="ECO:0000259" key="3">
    <source>
        <dbReference type="Pfam" id="PF25766"/>
    </source>
</evidence>
<reference evidence="5" key="1">
    <citation type="submission" date="2017-01" db="EMBL/GenBank/DDBJ databases">
        <title>Comparative genomics of anhydrobiosis in the tardigrade Hypsibius dujardini.</title>
        <authorList>
            <person name="Yoshida Y."/>
            <person name="Koutsovoulos G."/>
            <person name="Laetsch D."/>
            <person name="Stevens L."/>
            <person name="Kumar S."/>
            <person name="Horikawa D."/>
            <person name="Ishino K."/>
            <person name="Komine S."/>
            <person name="Tomita M."/>
            <person name="Blaxter M."/>
            <person name="Arakawa K."/>
        </authorList>
    </citation>
    <scope>NUCLEOTIDE SEQUENCE [LARGE SCALE GENOMIC DNA]</scope>
    <source>
        <strain evidence="5">Z151</strain>
    </source>
</reference>
<evidence type="ECO:0000259" key="2">
    <source>
        <dbReference type="Pfam" id="PF08620"/>
    </source>
</evidence>
<dbReference type="PANTHER" id="PTHR21483">
    <property type="entry name" value="RNA POLYMERASE II-ASSOCIATED PROTEIN 1"/>
    <property type="match status" value="1"/>
</dbReference>
<dbReference type="OrthoDB" id="348201at2759"/>